<comment type="caution">
    <text evidence="1">The sequence shown here is derived from an EMBL/GenBank/DDBJ whole genome shotgun (WGS) entry which is preliminary data.</text>
</comment>
<keyword evidence="2" id="KW-1185">Reference proteome</keyword>
<organism evidence="1 2">
    <name type="scientific">Oryza meyeriana var. granulata</name>
    <dbReference type="NCBI Taxonomy" id="110450"/>
    <lineage>
        <taxon>Eukaryota</taxon>
        <taxon>Viridiplantae</taxon>
        <taxon>Streptophyta</taxon>
        <taxon>Embryophyta</taxon>
        <taxon>Tracheophyta</taxon>
        <taxon>Spermatophyta</taxon>
        <taxon>Magnoliopsida</taxon>
        <taxon>Liliopsida</taxon>
        <taxon>Poales</taxon>
        <taxon>Poaceae</taxon>
        <taxon>BOP clade</taxon>
        <taxon>Oryzoideae</taxon>
        <taxon>Oryzeae</taxon>
        <taxon>Oryzinae</taxon>
        <taxon>Oryza</taxon>
        <taxon>Oryza meyeriana</taxon>
    </lineage>
</organism>
<dbReference type="AlphaFoldDB" id="A0A6G1EF57"/>
<dbReference type="Proteomes" id="UP000479710">
    <property type="component" value="Unassembled WGS sequence"/>
</dbReference>
<accession>A0A6G1EF57</accession>
<dbReference type="EMBL" id="SPHZ02000003">
    <property type="protein sequence ID" value="KAF0923715.1"/>
    <property type="molecule type" value="Genomic_DNA"/>
</dbReference>
<evidence type="ECO:0000313" key="2">
    <source>
        <dbReference type="Proteomes" id="UP000479710"/>
    </source>
</evidence>
<name>A0A6G1EF57_9ORYZ</name>
<protein>
    <submittedName>
        <fullName evidence="1">Uncharacterized protein</fullName>
    </submittedName>
</protein>
<gene>
    <name evidence="1" type="ORF">E2562_006687</name>
</gene>
<evidence type="ECO:0000313" key="1">
    <source>
        <dbReference type="EMBL" id="KAF0923715.1"/>
    </source>
</evidence>
<proteinExistence type="predicted"/>
<sequence>MKRLSRLYDRFLEQIIQKHEVGKAAAGDDGRSAAACDLVDVLLHISEEDGGADSEARLTRDGAPLIAVAEPRLPAHLYAAAA</sequence>
<reference evidence="1 2" key="1">
    <citation type="submission" date="2019-11" db="EMBL/GenBank/DDBJ databases">
        <title>Whole genome sequence of Oryza granulata.</title>
        <authorList>
            <person name="Li W."/>
        </authorList>
    </citation>
    <scope>NUCLEOTIDE SEQUENCE [LARGE SCALE GENOMIC DNA]</scope>
    <source>
        <strain evidence="2">cv. Menghai</strain>
        <tissue evidence="1">Leaf</tissue>
    </source>
</reference>